<gene>
    <name evidence="3" type="ORF">ACFPFM_39795</name>
</gene>
<evidence type="ECO:0000256" key="2">
    <source>
        <dbReference type="SAM" id="Phobius"/>
    </source>
</evidence>
<dbReference type="Proteomes" id="UP001595833">
    <property type="component" value="Unassembled WGS sequence"/>
</dbReference>
<keyword evidence="1" id="KW-0175">Coiled coil</keyword>
<protein>
    <recommendedName>
        <fullName evidence="5">BhlA-like holin</fullName>
    </recommendedName>
</protein>
<reference evidence="4" key="1">
    <citation type="journal article" date="2019" name="Int. J. Syst. Evol. Microbiol.">
        <title>The Global Catalogue of Microorganisms (GCM) 10K type strain sequencing project: providing services to taxonomists for standard genome sequencing and annotation.</title>
        <authorList>
            <consortium name="The Broad Institute Genomics Platform"/>
            <consortium name="The Broad Institute Genome Sequencing Center for Infectious Disease"/>
            <person name="Wu L."/>
            <person name="Ma J."/>
        </authorList>
    </citation>
    <scope>NUCLEOTIDE SEQUENCE [LARGE SCALE GENOMIC DNA]</scope>
    <source>
        <strain evidence="4">KCTC 12848</strain>
    </source>
</reference>
<dbReference type="RefSeq" id="WP_344042497.1">
    <property type="nucleotide sequence ID" value="NZ_BAAAKE010000034.1"/>
</dbReference>
<feature type="transmembrane region" description="Helical" evidence="2">
    <location>
        <begin position="6"/>
        <end position="28"/>
    </location>
</feature>
<keyword evidence="2" id="KW-1133">Transmembrane helix</keyword>
<keyword evidence="2" id="KW-0472">Membrane</keyword>
<keyword evidence="2" id="KW-0812">Transmembrane</keyword>
<evidence type="ECO:0000313" key="4">
    <source>
        <dbReference type="Proteomes" id="UP001595833"/>
    </source>
</evidence>
<dbReference type="EMBL" id="JBHSJB010000050">
    <property type="protein sequence ID" value="MFC5059894.1"/>
    <property type="molecule type" value="Genomic_DNA"/>
</dbReference>
<keyword evidence="4" id="KW-1185">Reference proteome</keyword>
<evidence type="ECO:0000256" key="1">
    <source>
        <dbReference type="SAM" id="Coils"/>
    </source>
</evidence>
<sequence length="89" mass="10099">MRDSDWMEVVGTIGVFVLLTAVITVGIWQLAATWRAKVVVGREEAYRALAESAEREREATRRQLEAIDERLAAVDTRLASIERVLREVE</sequence>
<name>A0ABV9YEV4_9PSEU</name>
<feature type="coiled-coil region" evidence="1">
    <location>
        <begin position="43"/>
        <end position="70"/>
    </location>
</feature>
<evidence type="ECO:0008006" key="5">
    <source>
        <dbReference type="Google" id="ProtNLM"/>
    </source>
</evidence>
<evidence type="ECO:0000313" key="3">
    <source>
        <dbReference type="EMBL" id="MFC5059894.1"/>
    </source>
</evidence>
<organism evidence="3 4">
    <name type="scientific">Saccharothrix xinjiangensis</name>
    <dbReference type="NCBI Taxonomy" id="204798"/>
    <lineage>
        <taxon>Bacteria</taxon>
        <taxon>Bacillati</taxon>
        <taxon>Actinomycetota</taxon>
        <taxon>Actinomycetes</taxon>
        <taxon>Pseudonocardiales</taxon>
        <taxon>Pseudonocardiaceae</taxon>
        <taxon>Saccharothrix</taxon>
    </lineage>
</organism>
<proteinExistence type="predicted"/>
<comment type="caution">
    <text evidence="3">The sequence shown here is derived from an EMBL/GenBank/DDBJ whole genome shotgun (WGS) entry which is preliminary data.</text>
</comment>
<accession>A0ABV9YEV4</accession>